<dbReference type="GO" id="GO:0051537">
    <property type="term" value="F:2 iron, 2 sulfur cluster binding"/>
    <property type="evidence" value="ECO:0007669"/>
    <property type="project" value="UniProtKB-KW"/>
</dbReference>
<name>A0A0B1ZGJ4_9SPHN</name>
<keyword evidence="2" id="KW-0001">2Fe-2S</keyword>
<evidence type="ECO:0000256" key="3">
    <source>
        <dbReference type="ARBA" id="ARBA00022723"/>
    </source>
</evidence>
<dbReference type="PANTHER" id="PTHR43756:SF5">
    <property type="entry name" value="CHOLINE MONOOXYGENASE, CHLOROPLASTIC"/>
    <property type="match status" value="1"/>
</dbReference>
<gene>
    <name evidence="8" type="ORF">LK12_16270</name>
</gene>
<evidence type="ECO:0000259" key="7">
    <source>
        <dbReference type="PROSITE" id="PS51296"/>
    </source>
</evidence>
<dbReference type="Pfam" id="PF00848">
    <property type="entry name" value="Ring_hydroxyl_A"/>
    <property type="match status" value="1"/>
</dbReference>
<dbReference type="Gene3D" id="2.102.10.10">
    <property type="entry name" value="Rieske [2Fe-2S] iron-sulphur domain"/>
    <property type="match status" value="1"/>
</dbReference>
<evidence type="ECO:0000256" key="6">
    <source>
        <dbReference type="ARBA" id="ARBA00023014"/>
    </source>
</evidence>
<dbReference type="RefSeq" id="WP_039286323.1">
    <property type="nucleotide sequence ID" value="NZ_JTDI01000005.1"/>
</dbReference>
<evidence type="ECO:0000313" key="9">
    <source>
        <dbReference type="Proteomes" id="UP000031057"/>
    </source>
</evidence>
<dbReference type="PANTHER" id="PTHR43756">
    <property type="entry name" value="CHOLINE MONOOXYGENASE, CHLOROPLASTIC"/>
    <property type="match status" value="1"/>
</dbReference>
<dbReference type="SUPFAM" id="SSF50022">
    <property type="entry name" value="ISP domain"/>
    <property type="match status" value="1"/>
</dbReference>
<comment type="cofactor">
    <cofactor evidence="1">
        <name>Fe cation</name>
        <dbReference type="ChEBI" id="CHEBI:24875"/>
    </cofactor>
</comment>
<organism evidence="8 9">
    <name type="scientific">Novosphingobium malaysiense</name>
    <dbReference type="NCBI Taxonomy" id="1348853"/>
    <lineage>
        <taxon>Bacteria</taxon>
        <taxon>Pseudomonadati</taxon>
        <taxon>Pseudomonadota</taxon>
        <taxon>Alphaproteobacteria</taxon>
        <taxon>Sphingomonadales</taxon>
        <taxon>Sphingomonadaceae</taxon>
        <taxon>Novosphingobium</taxon>
    </lineage>
</organism>
<dbReference type="PROSITE" id="PS51296">
    <property type="entry name" value="RIESKE"/>
    <property type="match status" value="1"/>
</dbReference>
<evidence type="ECO:0000256" key="5">
    <source>
        <dbReference type="ARBA" id="ARBA00023004"/>
    </source>
</evidence>
<proteinExistence type="predicted"/>
<accession>A0A0B1ZGJ4</accession>
<keyword evidence="3" id="KW-0479">Metal-binding</keyword>
<dbReference type="GO" id="GO:0016491">
    <property type="term" value="F:oxidoreductase activity"/>
    <property type="evidence" value="ECO:0007669"/>
    <property type="project" value="UniProtKB-KW"/>
</dbReference>
<sequence length="484" mass="55010">MNYSDPKLKDALAPGAARCPAISTQEIIAGDAVPAPKWVRSESYSFLGDEDISADRYISADYAQGEVERMWPRTWQFACREEHIPEVGDYYVYDVGPYSLIITRVGEDDIRAYFNSCLHRGTKLRHSGTEGTASEFKCPFHAWSWNIDGSCKTVLADWDFPHARKEDLDLPQAKVATLGGFVFINMDPDSPSLEEYIGPEALEHFKAWKLEDRYVFCHVKKRIPANWKLNQEAFHEAYHVLATHPQVSPSNGDVNSQYDTYGDHVNRFISTLGVVSPHLYGKVTEQDVFEQFVIGDPSALEGSERRLAEGETARAAMARLFRKTFEEANHVDLTDVSDSELLDCFSYSVYPNMFVFPGVSLPMVYRFLPDRHDHRKSTMEVLFLRPKPSDGSSFETAEMQVLRDDQSFTEAEGMDPGFGGILDQDTDNLLLQQEGLEAASKKSLTLANYQEVRIRHCEQSTDRYMAMPPLEVDWHRQQKCGRHS</sequence>
<evidence type="ECO:0000256" key="2">
    <source>
        <dbReference type="ARBA" id="ARBA00022714"/>
    </source>
</evidence>
<keyword evidence="9" id="KW-1185">Reference proteome</keyword>
<dbReference type="InterPro" id="IPR001663">
    <property type="entry name" value="Rng_hydr_dOase-A"/>
</dbReference>
<dbReference type="Gene3D" id="3.90.380.10">
    <property type="entry name" value="Naphthalene 1,2-dioxygenase Alpha Subunit, Chain A, domain 1"/>
    <property type="match status" value="1"/>
</dbReference>
<dbReference type="Pfam" id="PF00355">
    <property type="entry name" value="Rieske"/>
    <property type="match status" value="1"/>
</dbReference>
<keyword evidence="4" id="KW-0560">Oxidoreductase</keyword>
<evidence type="ECO:0000256" key="1">
    <source>
        <dbReference type="ARBA" id="ARBA00001962"/>
    </source>
</evidence>
<keyword evidence="5" id="KW-0408">Iron</keyword>
<dbReference type="SUPFAM" id="SSF55961">
    <property type="entry name" value="Bet v1-like"/>
    <property type="match status" value="1"/>
</dbReference>
<dbReference type="InterPro" id="IPR036922">
    <property type="entry name" value="Rieske_2Fe-2S_sf"/>
</dbReference>
<dbReference type="EMBL" id="JTDI01000005">
    <property type="protein sequence ID" value="KHK90211.1"/>
    <property type="molecule type" value="Genomic_DNA"/>
</dbReference>
<dbReference type="CDD" id="cd08882">
    <property type="entry name" value="RHO_alpha_C_MupW-like"/>
    <property type="match status" value="1"/>
</dbReference>
<feature type="domain" description="Rieske" evidence="7">
    <location>
        <begin position="75"/>
        <end position="184"/>
    </location>
</feature>
<evidence type="ECO:0000256" key="4">
    <source>
        <dbReference type="ARBA" id="ARBA00023002"/>
    </source>
</evidence>
<dbReference type="GO" id="GO:0005506">
    <property type="term" value="F:iron ion binding"/>
    <property type="evidence" value="ECO:0007669"/>
    <property type="project" value="InterPro"/>
</dbReference>
<protein>
    <submittedName>
        <fullName evidence="8">(2Fe-2S)-binding protein</fullName>
    </submittedName>
</protein>
<dbReference type="Proteomes" id="UP000031057">
    <property type="component" value="Unassembled WGS sequence"/>
</dbReference>
<reference evidence="8 9" key="1">
    <citation type="submission" date="2014-10" db="EMBL/GenBank/DDBJ databases">
        <title>Genome sequence of Novosphingobium malaysiense MUSC 273(T).</title>
        <authorList>
            <person name="Lee L.-H."/>
        </authorList>
    </citation>
    <scope>NUCLEOTIDE SEQUENCE [LARGE SCALE GENOMIC DNA]</scope>
    <source>
        <strain evidence="8 9">MUSC 273</strain>
    </source>
</reference>
<dbReference type="CDD" id="cd03469">
    <property type="entry name" value="Rieske_RO_Alpha_N"/>
    <property type="match status" value="1"/>
</dbReference>
<dbReference type="AlphaFoldDB" id="A0A0B1ZGJ4"/>
<dbReference type="PRINTS" id="PR00090">
    <property type="entry name" value="RNGDIOXGNASE"/>
</dbReference>
<keyword evidence="6" id="KW-0411">Iron-sulfur</keyword>
<dbReference type="STRING" id="1348853.LK12_16270"/>
<evidence type="ECO:0000313" key="8">
    <source>
        <dbReference type="EMBL" id="KHK90211.1"/>
    </source>
</evidence>
<dbReference type="OrthoDB" id="7458380at2"/>
<comment type="caution">
    <text evidence="8">The sequence shown here is derived from an EMBL/GenBank/DDBJ whole genome shotgun (WGS) entry which is preliminary data.</text>
</comment>
<dbReference type="InterPro" id="IPR015879">
    <property type="entry name" value="Ring_hydroxy_dOase_asu_C_dom"/>
</dbReference>
<dbReference type="InterPro" id="IPR017941">
    <property type="entry name" value="Rieske_2Fe-2S"/>
</dbReference>